<keyword evidence="5" id="KW-0534">Nitrate assimilation</keyword>
<dbReference type="CDD" id="cd17341">
    <property type="entry name" value="MFS_NRT2_like"/>
    <property type="match status" value="1"/>
</dbReference>
<evidence type="ECO:0000256" key="3">
    <source>
        <dbReference type="ARBA" id="ARBA00022692"/>
    </source>
</evidence>
<feature type="transmembrane region" description="Helical" evidence="7">
    <location>
        <begin position="412"/>
        <end position="433"/>
    </location>
</feature>
<feature type="transmembrane region" description="Helical" evidence="7">
    <location>
        <begin position="377"/>
        <end position="400"/>
    </location>
</feature>
<feature type="transmembrane region" description="Helical" evidence="7">
    <location>
        <begin position="169"/>
        <end position="192"/>
    </location>
</feature>
<evidence type="ECO:0000256" key="7">
    <source>
        <dbReference type="SAM" id="Phobius"/>
    </source>
</evidence>
<dbReference type="InterPro" id="IPR036259">
    <property type="entry name" value="MFS_trans_sf"/>
</dbReference>
<keyword evidence="3 7" id="KW-0812">Transmembrane</keyword>
<gene>
    <name evidence="9" type="ORF">Ate02nite_84890</name>
</gene>
<evidence type="ECO:0000256" key="6">
    <source>
        <dbReference type="ARBA" id="ARBA00023136"/>
    </source>
</evidence>
<dbReference type="InterPro" id="IPR011701">
    <property type="entry name" value="MFS"/>
</dbReference>
<feature type="domain" description="Major facilitator superfamily (MFS) profile" evidence="8">
    <location>
        <begin position="243"/>
        <end position="440"/>
    </location>
</feature>
<reference evidence="9" key="1">
    <citation type="submission" date="2021-01" db="EMBL/GenBank/DDBJ databases">
        <title>Whole genome shotgun sequence of Actinoplanes tereljensis NBRC 105297.</title>
        <authorList>
            <person name="Komaki H."/>
            <person name="Tamura T."/>
        </authorList>
    </citation>
    <scope>NUCLEOTIDE SEQUENCE</scope>
    <source>
        <strain evidence="9">NBRC 105297</strain>
    </source>
</reference>
<comment type="caution">
    <text evidence="9">The sequence shown here is derived from an EMBL/GenBank/DDBJ whole genome shotgun (WGS) entry which is preliminary data.</text>
</comment>
<keyword evidence="6 7" id="KW-0472">Membrane</keyword>
<keyword evidence="10" id="KW-1185">Reference proteome</keyword>
<comment type="similarity">
    <text evidence="2">Belongs to the major facilitator superfamily. Nitrate/nitrite porter (TC 2.A.1.8) family.</text>
</comment>
<dbReference type="GO" id="GO:0015112">
    <property type="term" value="F:nitrate transmembrane transporter activity"/>
    <property type="evidence" value="ECO:0007669"/>
    <property type="project" value="InterPro"/>
</dbReference>
<evidence type="ECO:0000256" key="1">
    <source>
        <dbReference type="ARBA" id="ARBA00004651"/>
    </source>
</evidence>
<dbReference type="PANTHER" id="PTHR23515">
    <property type="entry name" value="HIGH-AFFINITY NITRATE TRANSPORTER 2.3"/>
    <property type="match status" value="1"/>
</dbReference>
<evidence type="ECO:0000256" key="4">
    <source>
        <dbReference type="ARBA" id="ARBA00022989"/>
    </source>
</evidence>
<dbReference type="AlphaFoldDB" id="A0A919TY22"/>
<feature type="transmembrane region" description="Helical" evidence="7">
    <location>
        <begin position="198"/>
        <end position="219"/>
    </location>
</feature>
<feature type="transmembrane region" description="Helical" evidence="7">
    <location>
        <begin position="76"/>
        <end position="93"/>
    </location>
</feature>
<dbReference type="Pfam" id="PF07690">
    <property type="entry name" value="MFS_1"/>
    <property type="match status" value="1"/>
</dbReference>
<feature type="transmembrane region" description="Helical" evidence="7">
    <location>
        <begin position="130"/>
        <end position="148"/>
    </location>
</feature>
<sequence>MTATLERPSISVRGHWIDDWRPEDPAFWAETGAPIARRNLIFSILSEHIGFSVWSLWSVLVLFLGPAYGIDPAGKFLLTAVPTLVGAALRIPYSFAVSRFGGRNWTIFSATLLLVPAVLAAFLIKPGVSYSTLIVLAAVAGVGGGNFASSMTNINAFYPNRLKGWALGINAGGGNLGVAAVQLVGLFVLAVFGAGHPGIVAGIYIPLIVIAALCSAFYMDNLTQARSEKRAMRDATREPHTWIMSLLYIGTFGSFIGFGFAFGQVLQVQFHTEFSTPVQAAYLTFMGPLLGSLIRPVGGFLADRFGGARVTFVNFIAMALGAALVLLAAQQKSLPLYIAGFVALFVLSGLGNGSTYKMIPAIFKSKHPADEPTARRLSGAVIGIAGAIGALGGVLVNLAFRQSFLETKSADAAYLGFIAFYALCVLVTWAVYLRPGARTV</sequence>
<feature type="transmembrane region" description="Helical" evidence="7">
    <location>
        <begin position="280"/>
        <end position="298"/>
    </location>
</feature>
<dbReference type="EMBL" id="BOMY01000054">
    <property type="protein sequence ID" value="GIF25759.1"/>
    <property type="molecule type" value="Genomic_DNA"/>
</dbReference>
<evidence type="ECO:0000259" key="8">
    <source>
        <dbReference type="PROSITE" id="PS50850"/>
    </source>
</evidence>
<dbReference type="RefSeq" id="WP_203813581.1">
    <property type="nucleotide sequence ID" value="NZ_BOMY01000054.1"/>
</dbReference>
<keyword evidence="4 7" id="KW-1133">Transmembrane helix</keyword>
<evidence type="ECO:0000256" key="5">
    <source>
        <dbReference type="ARBA" id="ARBA00023063"/>
    </source>
</evidence>
<dbReference type="InterPro" id="IPR020846">
    <property type="entry name" value="MFS_dom"/>
</dbReference>
<feature type="transmembrane region" description="Helical" evidence="7">
    <location>
        <begin position="310"/>
        <end position="330"/>
    </location>
</feature>
<dbReference type="Proteomes" id="UP000623608">
    <property type="component" value="Unassembled WGS sequence"/>
</dbReference>
<dbReference type="GO" id="GO:0042128">
    <property type="term" value="P:nitrate assimilation"/>
    <property type="evidence" value="ECO:0007669"/>
    <property type="project" value="UniProtKB-KW"/>
</dbReference>
<dbReference type="InterPro" id="IPR044772">
    <property type="entry name" value="NO3_transporter"/>
</dbReference>
<organism evidence="9 10">
    <name type="scientific">Paractinoplanes tereljensis</name>
    <dbReference type="NCBI Taxonomy" id="571912"/>
    <lineage>
        <taxon>Bacteria</taxon>
        <taxon>Bacillati</taxon>
        <taxon>Actinomycetota</taxon>
        <taxon>Actinomycetes</taxon>
        <taxon>Micromonosporales</taxon>
        <taxon>Micromonosporaceae</taxon>
        <taxon>Paractinoplanes</taxon>
    </lineage>
</organism>
<feature type="transmembrane region" description="Helical" evidence="7">
    <location>
        <begin position="336"/>
        <end position="356"/>
    </location>
</feature>
<accession>A0A919TY22</accession>
<dbReference type="GO" id="GO:0005886">
    <property type="term" value="C:plasma membrane"/>
    <property type="evidence" value="ECO:0007669"/>
    <property type="project" value="UniProtKB-SubCell"/>
</dbReference>
<evidence type="ECO:0000256" key="2">
    <source>
        <dbReference type="ARBA" id="ARBA00008432"/>
    </source>
</evidence>
<dbReference type="SUPFAM" id="SSF103473">
    <property type="entry name" value="MFS general substrate transporter"/>
    <property type="match status" value="1"/>
</dbReference>
<dbReference type="PROSITE" id="PS50850">
    <property type="entry name" value="MFS"/>
    <property type="match status" value="1"/>
</dbReference>
<feature type="transmembrane region" description="Helical" evidence="7">
    <location>
        <begin position="105"/>
        <end position="124"/>
    </location>
</feature>
<proteinExistence type="inferred from homology"/>
<evidence type="ECO:0000313" key="10">
    <source>
        <dbReference type="Proteomes" id="UP000623608"/>
    </source>
</evidence>
<name>A0A919TY22_9ACTN</name>
<feature type="transmembrane region" description="Helical" evidence="7">
    <location>
        <begin position="240"/>
        <end position="260"/>
    </location>
</feature>
<comment type="subcellular location">
    <subcellularLocation>
        <location evidence="1">Cell membrane</location>
        <topology evidence="1">Multi-pass membrane protein</topology>
    </subcellularLocation>
</comment>
<feature type="transmembrane region" description="Helical" evidence="7">
    <location>
        <begin position="48"/>
        <end position="70"/>
    </location>
</feature>
<dbReference type="Gene3D" id="1.20.1250.20">
    <property type="entry name" value="MFS general substrate transporter like domains"/>
    <property type="match status" value="1"/>
</dbReference>
<evidence type="ECO:0000313" key="9">
    <source>
        <dbReference type="EMBL" id="GIF25759.1"/>
    </source>
</evidence>
<protein>
    <submittedName>
        <fullName evidence="9">MFS transporter</fullName>
    </submittedName>
</protein>